<accession>A0A918LIP7</accession>
<feature type="region of interest" description="Disordered" evidence="6">
    <location>
        <begin position="1498"/>
        <end position="1517"/>
    </location>
</feature>
<dbReference type="Gene3D" id="3.40.50.720">
    <property type="entry name" value="NAD(P)-binding Rossmann-like Domain"/>
    <property type="match status" value="1"/>
</dbReference>
<dbReference type="EMBL" id="BMRB01000009">
    <property type="protein sequence ID" value="GGS57340.1"/>
    <property type="molecule type" value="Genomic_DNA"/>
</dbReference>
<dbReference type="InterPro" id="IPR014031">
    <property type="entry name" value="Ketoacyl_synth_C"/>
</dbReference>
<dbReference type="SMART" id="SM00826">
    <property type="entry name" value="PKS_DH"/>
    <property type="match status" value="1"/>
</dbReference>
<feature type="active site" description="Proton acceptor; for dehydratase activity" evidence="5">
    <location>
        <position position="878"/>
    </location>
</feature>
<reference evidence="9" key="1">
    <citation type="journal article" date="2014" name="Int. J. Syst. Evol. Microbiol.">
        <title>Complete genome sequence of Corynebacterium casei LMG S-19264T (=DSM 44701T), isolated from a smear-ripened cheese.</title>
        <authorList>
            <consortium name="US DOE Joint Genome Institute (JGI-PGF)"/>
            <person name="Walter F."/>
            <person name="Albersmeier A."/>
            <person name="Kalinowski J."/>
            <person name="Ruckert C."/>
        </authorList>
    </citation>
    <scope>NUCLEOTIDE SEQUENCE</scope>
    <source>
        <strain evidence="9">JCM 3276</strain>
    </source>
</reference>
<evidence type="ECO:0000259" key="8">
    <source>
        <dbReference type="PROSITE" id="PS52019"/>
    </source>
</evidence>
<dbReference type="GO" id="GO:0006633">
    <property type="term" value="P:fatty acid biosynthetic process"/>
    <property type="evidence" value="ECO:0007669"/>
    <property type="project" value="InterPro"/>
</dbReference>
<evidence type="ECO:0000313" key="10">
    <source>
        <dbReference type="Proteomes" id="UP000660680"/>
    </source>
</evidence>
<feature type="domain" description="Ketosynthase family 3 (KS3)" evidence="7">
    <location>
        <begin position="9"/>
        <end position="388"/>
    </location>
</feature>
<keyword evidence="3" id="KW-0808">Transferase</keyword>
<dbReference type="Pfam" id="PF02801">
    <property type="entry name" value="Ketoacyl-synt_C"/>
    <property type="match status" value="1"/>
</dbReference>
<dbReference type="GO" id="GO:0004312">
    <property type="term" value="F:fatty acid synthase activity"/>
    <property type="evidence" value="ECO:0007669"/>
    <property type="project" value="TreeGrafter"/>
</dbReference>
<dbReference type="PROSITE" id="PS00606">
    <property type="entry name" value="KS3_1"/>
    <property type="match status" value="1"/>
</dbReference>
<dbReference type="Gene3D" id="3.40.366.10">
    <property type="entry name" value="Malonyl-Coenzyme A Acyl Carrier Protein, domain 2"/>
    <property type="match status" value="1"/>
</dbReference>
<dbReference type="SMART" id="SM00827">
    <property type="entry name" value="PKS_AT"/>
    <property type="match status" value="1"/>
</dbReference>
<dbReference type="PANTHER" id="PTHR43775:SF51">
    <property type="entry name" value="INACTIVE PHENOLPHTHIOCEROL SYNTHESIS POLYKETIDE SYNTHASE TYPE I PKS1-RELATED"/>
    <property type="match status" value="1"/>
</dbReference>
<dbReference type="InterPro" id="IPR049552">
    <property type="entry name" value="PKS_DH_N"/>
</dbReference>
<dbReference type="InterPro" id="IPR016036">
    <property type="entry name" value="Malonyl_transacylase_ACP-bd"/>
</dbReference>
<dbReference type="SUPFAM" id="SSF53901">
    <property type="entry name" value="Thiolase-like"/>
    <property type="match status" value="1"/>
</dbReference>
<protein>
    <submittedName>
        <fullName evidence="9">Uncharacterized protein</fullName>
    </submittedName>
</protein>
<dbReference type="SMART" id="SM00822">
    <property type="entry name" value="PKS_KR"/>
    <property type="match status" value="1"/>
</dbReference>
<dbReference type="InterPro" id="IPR020807">
    <property type="entry name" value="PKS_DH"/>
</dbReference>
<dbReference type="InterPro" id="IPR016039">
    <property type="entry name" value="Thiolase-like"/>
</dbReference>
<dbReference type="CDD" id="cd00833">
    <property type="entry name" value="PKS"/>
    <property type="match status" value="1"/>
</dbReference>
<evidence type="ECO:0000313" key="9">
    <source>
        <dbReference type="EMBL" id="GGS57340.1"/>
    </source>
</evidence>
<feature type="region of interest" description="C-terminal hotdog fold" evidence="5">
    <location>
        <begin position="978"/>
        <end position="1115"/>
    </location>
</feature>
<dbReference type="InterPro" id="IPR013968">
    <property type="entry name" value="PKS_KR"/>
</dbReference>
<dbReference type="Proteomes" id="UP000660680">
    <property type="component" value="Unassembled WGS sequence"/>
</dbReference>
<dbReference type="Gene3D" id="3.30.70.3290">
    <property type="match status" value="1"/>
</dbReference>
<dbReference type="InterPro" id="IPR042104">
    <property type="entry name" value="PKS_dehydratase_sf"/>
</dbReference>
<dbReference type="PROSITE" id="PS52019">
    <property type="entry name" value="PKS_MFAS_DH"/>
    <property type="match status" value="1"/>
</dbReference>
<gene>
    <name evidence="9" type="ORF">GCM10010171_60350</name>
</gene>
<dbReference type="InterPro" id="IPR016035">
    <property type="entry name" value="Acyl_Trfase/lysoPLipase"/>
</dbReference>
<dbReference type="SMART" id="SM00825">
    <property type="entry name" value="PKS_KS"/>
    <property type="match status" value="1"/>
</dbReference>
<reference evidence="9" key="2">
    <citation type="submission" date="2020-09" db="EMBL/GenBank/DDBJ databases">
        <authorList>
            <person name="Sun Q."/>
            <person name="Ohkuma M."/>
        </authorList>
    </citation>
    <scope>NUCLEOTIDE SEQUENCE</scope>
    <source>
        <strain evidence="9">JCM 3276</strain>
    </source>
</reference>
<dbReference type="Pfam" id="PF14765">
    <property type="entry name" value="PS-DH"/>
    <property type="match status" value="1"/>
</dbReference>
<proteinExistence type="predicted"/>
<name>A0A918LIP7_9PSEU</name>
<evidence type="ECO:0000256" key="6">
    <source>
        <dbReference type="SAM" id="MobiDB-lite"/>
    </source>
</evidence>
<dbReference type="Pfam" id="PF08659">
    <property type="entry name" value="KR"/>
    <property type="match status" value="1"/>
</dbReference>
<dbReference type="InterPro" id="IPR036291">
    <property type="entry name" value="NAD(P)-bd_dom_sf"/>
</dbReference>
<dbReference type="Gene3D" id="3.40.47.10">
    <property type="match status" value="1"/>
</dbReference>
<dbReference type="GO" id="GO:0004315">
    <property type="term" value="F:3-oxoacyl-[acyl-carrier-protein] synthase activity"/>
    <property type="evidence" value="ECO:0007669"/>
    <property type="project" value="InterPro"/>
</dbReference>
<dbReference type="InterPro" id="IPR057326">
    <property type="entry name" value="KR_dom"/>
</dbReference>
<keyword evidence="1" id="KW-0596">Phosphopantetheine</keyword>
<dbReference type="PROSITE" id="PS52004">
    <property type="entry name" value="KS3_2"/>
    <property type="match status" value="1"/>
</dbReference>
<dbReference type="CDD" id="cd08956">
    <property type="entry name" value="KR_3_FAS_SDR_x"/>
    <property type="match status" value="1"/>
</dbReference>
<keyword evidence="4" id="KW-0012">Acyltransferase</keyword>
<dbReference type="InterPro" id="IPR050091">
    <property type="entry name" value="PKS_NRPS_Biosynth_Enz"/>
</dbReference>
<dbReference type="Pfam" id="PF00698">
    <property type="entry name" value="Acyl_transf_1"/>
    <property type="match status" value="1"/>
</dbReference>
<dbReference type="SUPFAM" id="SSF51735">
    <property type="entry name" value="NAD(P)-binding Rossmann-fold domains"/>
    <property type="match status" value="2"/>
</dbReference>
<dbReference type="InterPro" id="IPR001227">
    <property type="entry name" value="Ac_transferase_dom_sf"/>
</dbReference>
<feature type="domain" description="PKS/mFAS DH" evidence="8">
    <location>
        <begin position="846"/>
        <end position="1115"/>
    </location>
</feature>
<dbReference type="InterPro" id="IPR014030">
    <property type="entry name" value="Ketoacyl_synth_N"/>
</dbReference>
<evidence type="ECO:0000256" key="5">
    <source>
        <dbReference type="PROSITE-ProRule" id="PRU01363"/>
    </source>
</evidence>
<evidence type="ECO:0000256" key="3">
    <source>
        <dbReference type="ARBA" id="ARBA00022679"/>
    </source>
</evidence>
<feature type="active site" description="Proton donor; for dehydratase activity" evidence="5">
    <location>
        <position position="1037"/>
    </location>
</feature>
<feature type="region of interest" description="N-terminal hotdog fold" evidence="5">
    <location>
        <begin position="846"/>
        <end position="968"/>
    </location>
</feature>
<comment type="caution">
    <text evidence="9">The sequence shown here is derived from an EMBL/GenBank/DDBJ whole genome shotgun (WGS) entry which is preliminary data.</text>
</comment>
<dbReference type="Pfam" id="PF21089">
    <property type="entry name" value="PKS_DH_N"/>
    <property type="match status" value="1"/>
</dbReference>
<sequence length="1517" mass="156480">MGSGRMPGSEPIAVVAMACRLPGGIDTPDAFWRLLADGGDAIEPFPARWDGLDLHDAAVHDGGFLHDADRFDAAFFGLSPLAAQAMEPERRIALEAVWEAMERAGIRPDADIGLYLGATDYLDRGVVRGRHPGGLAARVAATIGLRGPETTVDTACSSSLVAIDLAVAALRAGECAVAVAGGVTVMTTPSAYVDAPTGNAPDGRCKSFSSDADGTGWAEGCGVLVLKPLAAALADGDDVLALLRGSAAGPHDQESVLRAALADAGLSPGDIDAVEAHGAGDADGDAEEAAALAAVHRDRDRPLWLGSAKSNVGHTQAAAGVTGVIKAVLALGHEVLPPSAHSARPAGLPGELTLLTGPVPWPRGARPRRAGVSAFGHGGTNAHLIVEEAPRPRPVARDEPDATAYPVVLSGHDETAVRAQARSWADHLAGEEARVLDVAMTAALHRTSFGVRACVTASGRAELISRLRDVADGIVLPERAADGGLAMVFTGQGVQRPDTGHALRAAFPVFAEAFDAVCAEFDPDVRAAVLGGGDAVAHDPGIAQPALFAVQVALFRLWVSWGVLPSAVTGHAVGELAAAHVAGVLSLQDAARLAVARGRLARACPGGAMAAVGLSEADTIDAVSDVDVAVVGSGDPGETVVAGPEHAVLEAVDRVRALGVPVRRLTVASAYPGQGALLAEYGAVVRSCTWQAPELPLVSAMTAEWMGPDLAPGDGVRAPGYWIDQLGGAVRFAEAIRVLEDAGIGGYLECGPGPVWTATALACLPADSPSRFLPSLSGDDETRDVLAALGALHVAGQEVDWATVFAGRAARRVALPPYGFQRERYWLPVARSGGDLRPVSPEALPHPWLDAVTSTADGEGHLFTGRLSVAAHPWLADHRLFGTIVVPGTGLVELAAAAADQVGAAGIGELSLARPLVLPPTGYVRLRVTLGAEAAGLRPIALYSQPEDASDGWTLHAVGTVVTEWAEHEPGWDSWPMADPVSVSGLHARLVAQGLVCGPAFRGLTELGRVGDSAYGVVRVPEQLEGDFDGVHPALLDAVLHALAALRPTGGLLMPVAWRGVTLYGSSGTHLRFRLDLVDRGEHSVARLWVTDDEDMPVAHVDELRLRPVTAEQVRAGDPARHLYRVDSVPVVVPPSAPGATWTLADLPALASAPAPSRLVIEVPRAGGADVAAAVRASVVGALDVLQALLADPRLASTELVWVTRGDLAAAPVRGLIRAARAEHGNRLRLIDAPPGADVTAALAVTDEPELVVRDGVVRAVRLARAVAPDAPPRPLGPAGTVLITGGTSKLGRLVALHLVRRYGVRHLVLTSRSGPFSPGAAEVIRELMDAGAQSVRVPACDVANRADLERVLAGVDRRLPLRGVFHLAATGEDAALTDQTAERIDRVLAPKVAGALHLDALTSGMDLSAFVLFSSASGVLGAAGRSAHSAANTFLDALAEDRRGRGLAGSSLAWGHWSALPGPDGAATEGALTTPEALRLLDAALARADTHLVPAKLDMSSGAETPPLLRSLHPGR</sequence>
<dbReference type="SUPFAM" id="SSF55048">
    <property type="entry name" value="Probable ACP-binding domain of malonyl-CoA ACP transacylase"/>
    <property type="match status" value="1"/>
</dbReference>
<dbReference type="InterPro" id="IPR020841">
    <property type="entry name" value="PKS_Beta-ketoAc_synthase_dom"/>
</dbReference>
<dbReference type="Gene3D" id="3.10.129.110">
    <property type="entry name" value="Polyketide synthase dehydratase"/>
    <property type="match status" value="1"/>
</dbReference>
<evidence type="ECO:0000256" key="1">
    <source>
        <dbReference type="ARBA" id="ARBA00022450"/>
    </source>
</evidence>
<keyword evidence="2" id="KW-0597">Phosphoprotein</keyword>
<dbReference type="PANTHER" id="PTHR43775">
    <property type="entry name" value="FATTY ACID SYNTHASE"/>
    <property type="match status" value="1"/>
</dbReference>
<keyword evidence="10" id="KW-1185">Reference proteome</keyword>
<dbReference type="InterPro" id="IPR014043">
    <property type="entry name" value="Acyl_transferase_dom"/>
</dbReference>
<dbReference type="InterPro" id="IPR049900">
    <property type="entry name" value="PKS_mFAS_DH"/>
</dbReference>
<dbReference type="InterPro" id="IPR018201">
    <property type="entry name" value="Ketoacyl_synth_AS"/>
</dbReference>
<dbReference type="Pfam" id="PF00109">
    <property type="entry name" value="ketoacyl-synt"/>
    <property type="match status" value="1"/>
</dbReference>
<dbReference type="Pfam" id="PF16197">
    <property type="entry name" value="KAsynt_C_assoc"/>
    <property type="match status" value="1"/>
</dbReference>
<evidence type="ECO:0000256" key="2">
    <source>
        <dbReference type="ARBA" id="ARBA00022553"/>
    </source>
</evidence>
<dbReference type="SUPFAM" id="SSF52151">
    <property type="entry name" value="FabD/lysophospholipase-like"/>
    <property type="match status" value="1"/>
</dbReference>
<evidence type="ECO:0000256" key="4">
    <source>
        <dbReference type="ARBA" id="ARBA00023315"/>
    </source>
</evidence>
<dbReference type="InterPro" id="IPR049551">
    <property type="entry name" value="PKS_DH_C"/>
</dbReference>
<dbReference type="InterPro" id="IPR032821">
    <property type="entry name" value="PKS_assoc"/>
</dbReference>
<organism evidence="9 10">
    <name type="scientific">Actinokineospora fastidiosa</name>
    <dbReference type="NCBI Taxonomy" id="1816"/>
    <lineage>
        <taxon>Bacteria</taxon>
        <taxon>Bacillati</taxon>
        <taxon>Actinomycetota</taxon>
        <taxon>Actinomycetes</taxon>
        <taxon>Pseudonocardiales</taxon>
        <taxon>Pseudonocardiaceae</taxon>
        <taxon>Actinokineospora</taxon>
    </lineage>
</organism>
<evidence type="ECO:0000259" key="7">
    <source>
        <dbReference type="PROSITE" id="PS52004"/>
    </source>
</evidence>